<dbReference type="InterPro" id="IPR026042">
    <property type="entry name" value="YjbJ"/>
</dbReference>
<accession>A0A086EYC2</accession>
<dbReference type="PANTHER" id="PTHR34977:SF1">
    <property type="entry name" value="UPF0337 PROTEIN YJBJ"/>
    <property type="match status" value="1"/>
</dbReference>
<dbReference type="PIRSF" id="PIRSF039008">
    <property type="entry name" value="YjbJ"/>
    <property type="match status" value="1"/>
</dbReference>
<evidence type="ECO:0000313" key="4">
    <source>
        <dbReference type="EMBL" id="MDY4380144.1"/>
    </source>
</evidence>
<dbReference type="SUPFAM" id="SSF69047">
    <property type="entry name" value="Hypothetical protein YjbJ"/>
    <property type="match status" value="1"/>
</dbReference>
<organism evidence="5 6">
    <name type="scientific">Pectobacterium brasiliense</name>
    <dbReference type="NCBI Taxonomy" id="180957"/>
    <lineage>
        <taxon>Bacteria</taxon>
        <taxon>Pseudomonadati</taxon>
        <taxon>Pseudomonadota</taxon>
        <taxon>Gammaproteobacteria</taxon>
        <taxon>Enterobacterales</taxon>
        <taxon>Pectobacteriaceae</taxon>
        <taxon>Pectobacterium</taxon>
    </lineage>
</organism>
<dbReference type="EMBL" id="CP065031">
    <property type="protein sequence ID" value="QPK23692.1"/>
    <property type="molecule type" value="Genomic_DNA"/>
</dbReference>
<dbReference type="NCBIfam" id="NF007748">
    <property type="entry name" value="PRK10428.1"/>
    <property type="match status" value="1"/>
</dbReference>
<dbReference type="InterPro" id="IPR050423">
    <property type="entry name" value="UPF0337_stress_rsp"/>
</dbReference>
<dbReference type="Proteomes" id="UP000269351">
    <property type="component" value="Chromosome"/>
</dbReference>
<feature type="domain" description="CsbD-like" evidence="2">
    <location>
        <begin position="4"/>
        <end position="56"/>
    </location>
</feature>
<reference evidence="3 7" key="1">
    <citation type="submission" date="2020-07" db="EMBL/GenBank/DDBJ databases">
        <title>A pangenomic view of the genus Pectobacterium provides insights into genome organization, phylogeny, and virulence.</title>
        <authorList>
            <person name="Jonkheer E."/>
            <person name="Brankovics B."/>
            <person name="Houwers I."/>
            <person name="Van Der Wolf J."/>
            <person name="Bonants P."/>
            <person name="Vreeburg R."/>
            <person name="Bollema R."/>
            <person name="De Haan J."/>
            <person name="Berke L."/>
            <person name="De Ridder D."/>
            <person name="Smit S."/>
            <person name="Van Der Lee T.A.J."/>
        </authorList>
    </citation>
    <scope>NUCLEOTIDE SEQUENCE [LARGE SCALE GENOMIC DNA]</scope>
    <source>
        <strain evidence="3 7">NAK:384</strain>
    </source>
</reference>
<reference evidence="4" key="3">
    <citation type="submission" date="2023-11" db="EMBL/GenBank/DDBJ databases">
        <title>Comparative genomics revealed phylogeny of phytopathogenic Pectobacterium aroidearum based on whole-genome sequencing and function of putative horizontal acquire islands in P. aroidearum PccS1.</title>
        <authorList>
            <person name="Fan J."/>
            <person name="Yang L."/>
        </authorList>
    </citation>
    <scope>NUCLEOTIDE SEQUENCE</scope>
    <source>
        <strain evidence="4">NJAU140</strain>
    </source>
</reference>
<evidence type="ECO:0000313" key="3">
    <source>
        <dbReference type="EMBL" id="MBN3106256.1"/>
    </source>
</evidence>
<protein>
    <submittedName>
        <fullName evidence="5">CsbD family protein</fullName>
    </submittedName>
</protein>
<comment type="similarity">
    <text evidence="1">Belongs to the UPF0337 (CsbD) family.</text>
</comment>
<dbReference type="EMBL" id="JAXHOZ010000085">
    <property type="protein sequence ID" value="MDY4380144.1"/>
    <property type="molecule type" value="Genomic_DNA"/>
</dbReference>
<dbReference type="Pfam" id="PF05532">
    <property type="entry name" value="CsbD"/>
    <property type="match status" value="1"/>
</dbReference>
<dbReference type="AlphaFoldDB" id="A0A086EYC2"/>
<evidence type="ECO:0000313" key="7">
    <source>
        <dbReference type="Proteomes" id="UP000762586"/>
    </source>
</evidence>
<dbReference type="InterPro" id="IPR036629">
    <property type="entry name" value="YjbJ_sf"/>
</dbReference>
<evidence type="ECO:0000313" key="6">
    <source>
        <dbReference type="Proteomes" id="UP000269351"/>
    </source>
</evidence>
<dbReference type="Proteomes" id="UP001269968">
    <property type="component" value="Unassembled WGS sequence"/>
</dbReference>
<gene>
    <name evidence="5" type="ORF">F126LOC_019030</name>
    <name evidence="3" type="ORF">H4F48_09205</name>
    <name evidence="4" type="ORF">SOV92_20425</name>
</gene>
<dbReference type="RefSeq" id="WP_010298839.1">
    <property type="nucleotide sequence ID" value="NZ_BSWF01000001.1"/>
</dbReference>
<dbReference type="GeneID" id="93388691"/>
<evidence type="ECO:0000256" key="1">
    <source>
        <dbReference type="ARBA" id="ARBA00009129"/>
    </source>
</evidence>
<keyword evidence="7" id="KW-1185">Reference proteome</keyword>
<evidence type="ECO:0000259" key="2">
    <source>
        <dbReference type="Pfam" id="PF05532"/>
    </source>
</evidence>
<dbReference type="PANTHER" id="PTHR34977">
    <property type="entry name" value="UPF0337 PROTEIN YJBJ"/>
    <property type="match status" value="1"/>
</dbReference>
<proteinExistence type="inferred from homology"/>
<dbReference type="InterPro" id="IPR008462">
    <property type="entry name" value="CsbD"/>
</dbReference>
<dbReference type="Proteomes" id="UP000762586">
    <property type="component" value="Unassembled WGS sequence"/>
</dbReference>
<evidence type="ECO:0000313" key="5">
    <source>
        <dbReference type="EMBL" id="QPK23692.1"/>
    </source>
</evidence>
<dbReference type="EMBL" id="JACGET010000011">
    <property type="protein sequence ID" value="MBN3106256.1"/>
    <property type="molecule type" value="Genomic_DNA"/>
</dbReference>
<sequence length="69" mass="8285">MNKDQASGNWKQFKGKAKEQWGKLTDDDLTVIEGKRDQLVGRIQERYGYAKEAAEKEVKHWEEHHKYHW</sequence>
<name>A0A086EYC2_9GAMM</name>
<dbReference type="Gene3D" id="1.10.1470.10">
    <property type="entry name" value="YjbJ"/>
    <property type="match status" value="1"/>
</dbReference>
<reference evidence="5 6" key="2">
    <citation type="submission" date="2020-11" db="EMBL/GenBank/DDBJ databases">
        <title>Complete genome sequence of Pectobacterium brasiliense strain F126.</title>
        <authorList>
            <person name="Miroshnikov K."/>
            <person name="Vo T.N.H."/>
            <person name="Khodykina M.V."/>
            <person name="Kabanova A.P."/>
            <person name="Shneider M."/>
            <person name="Korzhenkov A."/>
            <person name="Toschakov S.V."/>
            <person name="Miroshnikov K.A."/>
            <person name="Ignatov A.N."/>
            <person name="Mikhailova Y.V."/>
            <person name="Shelenkov A."/>
            <person name="Yanushevich Y.G."/>
            <person name="Evseev P.V."/>
        </authorList>
    </citation>
    <scope>NUCLEOTIDE SEQUENCE [LARGE SCALE GENOMIC DNA]</scope>
    <source>
        <strain evidence="5 6">F126</strain>
    </source>
</reference>